<keyword evidence="2" id="KW-0227">DNA damage</keyword>
<proteinExistence type="inferred from homology"/>
<feature type="region of interest" description="Disordered" evidence="5">
    <location>
        <begin position="252"/>
        <end position="395"/>
    </location>
</feature>
<evidence type="ECO:0000313" key="7">
    <source>
        <dbReference type="Proteomes" id="UP001562354"/>
    </source>
</evidence>
<feature type="compositionally biased region" description="Polar residues" evidence="5">
    <location>
        <begin position="287"/>
        <end position="296"/>
    </location>
</feature>
<name>A0ABR3P7J3_9PEZI</name>
<dbReference type="PANTHER" id="PTHR12132:SF1">
    <property type="entry name" value="DNA REPAIR PROTEIN RAD52 HOMOLOG"/>
    <property type="match status" value="1"/>
</dbReference>
<organism evidence="6 7">
    <name type="scientific">Neodothiora populina</name>
    <dbReference type="NCBI Taxonomy" id="2781224"/>
    <lineage>
        <taxon>Eukaryota</taxon>
        <taxon>Fungi</taxon>
        <taxon>Dikarya</taxon>
        <taxon>Ascomycota</taxon>
        <taxon>Pezizomycotina</taxon>
        <taxon>Dothideomycetes</taxon>
        <taxon>Dothideomycetidae</taxon>
        <taxon>Dothideales</taxon>
        <taxon>Dothioraceae</taxon>
        <taxon>Neodothiora</taxon>
    </lineage>
</organism>
<comment type="similarity">
    <text evidence="1">Belongs to the RAD52 family.</text>
</comment>
<evidence type="ECO:0000256" key="1">
    <source>
        <dbReference type="ARBA" id="ARBA00006638"/>
    </source>
</evidence>
<feature type="compositionally biased region" description="Low complexity" evidence="5">
    <location>
        <begin position="304"/>
        <end position="321"/>
    </location>
</feature>
<keyword evidence="3" id="KW-0233">DNA recombination</keyword>
<dbReference type="InterPro" id="IPR004585">
    <property type="entry name" value="DNA_recomb/repair_Rad52"/>
</dbReference>
<evidence type="ECO:0000256" key="2">
    <source>
        <dbReference type="ARBA" id="ARBA00022763"/>
    </source>
</evidence>
<dbReference type="EMBL" id="JBFMKM010000012">
    <property type="protein sequence ID" value="KAL1302147.1"/>
    <property type="molecule type" value="Genomic_DNA"/>
</dbReference>
<dbReference type="GeneID" id="95976282"/>
<dbReference type="Pfam" id="PF04098">
    <property type="entry name" value="Rad52_Rad22"/>
    <property type="match status" value="1"/>
</dbReference>
<comment type="caution">
    <text evidence="6">The sequence shown here is derived from an EMBL/GenBank/DDBJ whole genome shotgun (WGS) entry which is preliminary data.</text>
</comment>
<feature type="compositionally biased region" description="Basic and acidic residues" evidence="5">
    <location>
        <begin position="433"/>
        <end position="444"/>
    </location>
</feature>
<dbReference type="Gene3D" id="3.30.390.80">
    <property type="entry name" value="DNA repair protein Rad52/59/22"/>
    <property type="match status" value="1"/>
</dbReference>
<keyword evidence="4" id="KW-0234">DNA repair</keyword>
<dbReference type="InterPro" id="IPR042525">
    <property type="entry name" value="Rad52_Rad59_Rad22_sf"/>
</dbReference>
<protein>
    <submittedName>
        <fullName evidence="6">Uncharacterized protein</fullName>
    </submittedName>
</protein>
<evidence type="ECO:0000256" key="4">
    <source>
        <dbReference type="ARBA" id="ARBA00023204"/>
    </source>
</evidence>
<feature type="compositionally biased region" description="Low complexity" evidence="5">
    <location>
        <begin position="351"/>
        <end position="371"/>
    </location>
</feature>
<accession>A0ABR3P7J3</accession>
<keyword evidence="7" id="KW-1185">Reference proteome</keyword>
<dbReference type="InterPro" id="IPR007232">
    <property type="entry name" value="Rad52_Rad59_Rad22"/>
</dbReference>
<feature type="region of interest" description="Disordered" evidence="5">
    <location>
        <begin position="407"/>
        <end position="552"/>
    </location>
</feature>
<dbReference type="RefSeq" id="XP_069198423.1">
    <property type="nucleotide sequence ID" value="XM_069341916.1"/>
</dbReference>
<evidence type="ECO:0000256" key="3">
    <source>
        <dbReference type="ARBA" id="ARBA00023172"/>
    </source>
</evidence>
<sequence>MPAPGHQYRDNDKTVNPFEEKIPHINEYTAREIATLQSRLDKQLGPEYISTRPGAGGGKVHYLAAEKVINLANEVFGFNGWSSEIKNVQIDFVDESSSGKISLGLSVISRVTLKDGAFHEDVGYGHIENCKGKAAAFEKAKKEAATDAMKRALRNFGNVLGNCLYDKDYLARVTKVKVAPSKWDVENLHRHPDFAPIKREAISETTVSVKSGPPPRLTSAVSAQSNGAEYEDDYGGNLFDEVDFTHPDEVRLDDTPIKPIANGAAQTSNRQPMARVASMPAMRVQSAPHQNGQSSGRMMPPPNQAQVQAQGQAQKVAAQQANDTSRPGGVQNAPAQNSQRPSGPLQHGDGNRSTPSSGSSTTQGKSGNSNGKLTPPDNENQQAPQAMATPRNAPVGFVSGKAATALTDGDPAAITPFDPHHESPSIRRTQGVDQRKSVPIRRSEIGAPPAPEVPLIKPAGAPGGASGARPNFVNPSMDPNRRIGVPAQMASPMSNRNAYKPPSLLKRPVPSDGRPPLSDVSNVQQPVDGGNDSKRMKVESVVPASEDKAAAQ</sequence>
<dbReference type="InterPro" id="IPR041247">
    <property type="entry name" value="Rad52_fam"/>
</dbReference>
<dbReference type="PANTHER" id="PTHR12132">
    <property type="entry name" value="DNA REPAIR AND RECOMBINATION PROTEIN RAD52, RAD59"/>
    <property type="match status" value="1"/>
</dbReference>
<gene>
    <name evidence="6" type="ORF">AAFC00_002580</name>
</gene>
<reference evidence="6 7" key="1">
    <citation type="submission" date="2024-07" db="EMBL/GenBank/DDBJ databases">
        <title>Draft sequence of the Neodothiora populina.</title>
        <authorList>
            <person name="Drown D.D."/>
            <person name="Schuette U.S."/>
            <person name="Buechlein A.B."/>
            <person name="Rusch D.R."/>
            <person name="Winton L.W."/>
            <person name="Adams G.A."/>
        </authorList>
    </citation>
    <scope>NUCLEOTIDE SEQUENCE [LARGE SCALE GENOMIC DNA]</scope>
    <source>
        <strain evidence="6 7">CPC 39397</strain>
    </source>
</reference>
<dbReference type="SUPFAM" id="SSF54768">
    <property type="entry name" value="dsRNA-binding domain-like"/>
    <property type="match status" value="1"/>
</dbReference>
<dbReference type="NCBIfam" id="TIGR00607">
    <property type="entry name" value="rad52"/>
    <property type="match status" value="1"/>
</dbReference>
<dbReference type="Proteomes" id="UP001562354">
    <property type="component" value="Unassembled WGS sequence"/>
</dbReference>
<evidence type="ECO:0000313" key="6">
    <source>
        <dbReference type="EMBL" id="KAL1302147.1"/>
    </source>
</evidence>
<feature type="region of interest" description="Disordered" evidence="5">
    <location>
        <begin position="205"/>
        <end position="232"/>
    </location>
</feature>
<evidence type="ECO:0000256" key="5">
    <source>
        <dbReference type="SAM" id="MobiDB-lite"/>
    </source>
</evidence>